<dbReference type="Proteomes" id="UP001597199">
    <property type="component" value="Unassembled WGS sequence"/>
</dbReference>
<comment type="similarity">
    <text evidence="1">Belongs to the free Met sulfoxide reductase family.</text>
</comment>
<dbReference type="InterPro" id="IPR051330">
    <property type="entry name" value="Phosphatase_reg/MetRdx"/>
</dbReference>
<dbReference type="PANTHER" id="PTHR21021">
    <property type="entry name" value="GAF/PUTATIVE CYTOSKELETAL PROTEIN"/>
    <property type="match status" value="1"/>
</dbReference>
<keyword evidence="4" id="KW-1185">Reference proteome</keyword>
<evidence type="ECO:0000259" key="2">
    <source>
        <dbReference type="Pfam" id="PF01590"/>
    </source>
</evidence>
<dbReference type="SUPFAM" id="SSF55781">
    <property type="entry name" value="GAF domain-like"/>
    <property type="match status" value="1"/>
</dbReference>
<dbReference type="InterPro" id="IPR003018">
    <property type="entry name" value="GAF"/>
</dbReference>
<dbReference type="Pfam" id="PF01590">
    <property type="entry name" value="GAF"/>
    <property type="match status" value="1"/>
</dbReference>
<dbReference type="RefSeq" id="WP_204119180.1">
    <property type="nucleotide sequence ID" value="NZ_BOLV01000012.1"/>
</dbReference>
<feature type="domain" description="GAF" evidence="2">
    <location>
        <begin position="39"/>
        <end position="150"/>
    </location>
</feature>
<evidence type="ECO:0000313" key="4">
    <source>
        <dbReference type="Proteomes" id="UP001597199"/>
    </source>
</evidence>
<dbReference type="InterPro" id="IPR029016">
    <property type="entry name" value="GAF-like_dom_sf"/>
</dbReference>
<accession>A0ABW4BGR4</accession>
<organism evidence="3 4">
    <name type="scientific">Lacticaseibacillus suilingensis</name>
    <dbReference type="NCBI Taxonomy" id="2799577"/>
    <lineage>
        <taxon>Bacteria</taxon>
        <taxon>Bacillati</taxon>
        <taxon>Bacillota</taxon>
        <taxon>Bacilli</taxon>
        <taxon>Lactobacillales</taxon>
        <taxon>Lactobacillaceae</taxon>
        <taxon>Lacticaseibacillus</taxon>
    </lineage>
</organism>
<dbReference type="Gene3D" id="3.30.450.40">
    <property type="match status" value="1"/>
</dbReference>
<protein>
    <submittedName>
        <fullName evidence="3">GAF domain-containing protein</fullName>
    </submittedName>
</protein>
<evidence type="ECO:0000313" key="3">
    <source>
        <dbReference type="EMBL" id="MFD1399444.1"/>
    </source>
</evidence>
<dbReference type="EMBL" id="JBHTOA010000032">
    <property type="protein sequence ID" value="MFD1399444.1"/>
    <property type="molecule type" value="Genomic_DNA"/>
</dbReference>
<sequence length="160" mass="16879">MAPIDPLLVAQVDALLTGETNVITNLANASAVLFNGMAAVNWAGFYLYHQAQNSLDLGPFQGQVACMHIAPGSGVVGTSFAQQKALRVPNVHEFAGHIACDAASNSEVVVPLVVSGTIVGIMDIDSPELDRFSENDLKTLQDFAQTLAKHLDAEALATVY</sequence>
<dbReference type="PANTHER" id="PTHR21021:SF15">
    <property type="entry name" value="FREE METHIONINE-R-SULFOXIDE REDUCTASE"/>
    <property type="match status" value="1"/>
</dbReference>
<evidence type="ECO:0000256" key="1">
    <source>
        <dbReference type="ARBA" id="ARBA00038454"/>
    </source>
</evidence>
<comment type="caution">
    <text evidence="3">The sequence shown here is derived from an EMBL/GenBank/DDBJ whole genome shotgun (WGS) entry which is preliminary data.</text>
</comment>
<proteinExistence type="inferred from homology"/>
<name>A0ABW4BGR4_9LACO</name>
<gene>
    <name evidence="3" type="ORF">ACFQ41_08980</name>
</gene>
<reference evidence="4" key="1">
    <citation type="journal article" date="2019" name="Int. J. Syst. Evol. Microbiol.">
        <title>The Global Catalogue of Microorganisms (GCM) 10K type strain sequencing project: providing services to taxonomists for standard genome sequencing and annotation.</title>
        <authorList>
            <consortium name="The Broad Institute Genomics Platform"/>
            <consortium name="The Broad Institute Genome Sequencing Center for Infectious Disease"/>
            <person name="Wu L."/>
            <person name="Ma J."/>
        </authorList>
    </citation>
    <scope>NUCLEOTIDE SEQUENCE [LARGE SCALE GENOMIC DNA]</scope>
    <source>
        <strain evidence="4">CCM 9110</strain>
    </source>
</reference>